<evidence type="ECO:0000256" key="8">
    <source>
        <dbReference type="ARBA" id="ARBA00022989"/>
    </source>
</evidence>
<feature type="modified residue" description="4-aspartylphosphate" evidence="11">
    <location>
        <position position="136"/>
    </location>
</feature>
<dbReference type="PROSITE" id="PS51755">
    <property type="entry name" value="OMPR_PHOB"/>
    <property type="match status" value="1"/>
</dbReference>
<evidence type="ECO:0000256" key="2">
    <source>
        <dbReference type="ARBA" id="ARBA00004370"/>
    </source>
</evidence>
<dbReference type="GO" id="GO:0003677">
    <property type="term" value="F:DNA binding"/>
    <property type="evidence" value="ECO:0007669"/>
    <property type="project" value="UniProtKB-UniRule"/>
</dbReference>
<gene>
    <name evidence="17" type="ORF">EVOR1521_LOCUS16823</name>
</gene>
<dbReference type="GO" id="GO:0006355">
    <property type="term" value="P:regulation of DNA-templated transcription"/>
    <property type="evidence" value="ECO:0007669"/>
    <property type="project" value="InterPro"/>
</dbReference>
<keyword evidence="6 13" id="KW-0812">Transmembrane</keyword>
<dbReference type="EMBL" id="CAUJNA010002223">
    <property type="protein sequence ID" value="CAJ1391559.1"/>
    <property type="molecule type" value="Genomic_DNA"/>
</dbReference>
<evidence type="ECO:0000313" key="18">
    <source>
        <dbReference type="Proteomes" id="UP001178507"/>
    </source>
</evidence>
<dbReference type="AlphaFoldDB" id="A0AA36IPP5"/>
<dbReference type="Gene3D" id="3.10.450.40">
    <property type="match status" value="1"/>
</dbReference>
<dbReference type="Pfam" id="PF02518">
    <property type="entry name" value="HATPase_c"/>
    <property type="match status" value="1"/>
</dbReference>
<reference evidence="17" key="1">
    <citation type="submission" date="2023-08" db="EMBL/GenBank/DDBJ databases">
        <authorList>
            <person name="Chen Y."/>
            <person name="Shah S."/>
            <person name="Dougan E. K."/>
            <person name="Thang M."/>
            <person name="Chan C."/>
        </authorList>
    </citation>
    <scope>NUCLEOTIDE SEQUENCE</scope>
</reference>
<evidence type="ECO:0000256" key="13">
    <source>
        <dbReference type="SAM" id="Phobius"/>
    </source>
</evidence>
<evidence type="ECO:0000313" key="17">
    <source>
        <dbReference type="EMBL" id="CAJ1391559.1"/>
    </source>
</evidence>
<dbReference type="SMART" id="SM00387">
    <property type="entry name" value="HATPase_c"/>
    <property type="match status" value="1"/>
</dbReference>
<keyword evidence="9 12" id="KW-0238">DNA-binding</keyword>
<dbReference type="InterPro" id="IPR003594">
    <property type="entry name" value="HATPase_dom"/>
</dbReference>
<dbReference type="SUPFAM" id="SSF52172">
    <property type="entry name" value="CheY-like"/>
    <property type="match status" value="1"/>
</dbReference>
<evidence type="ECO:0000256" key="11">
    <source>
        <dbReference type="PROSITE-ProRule" id="PRU00169"/>
    </source>
</evidence>
<evidence type="ECO:0000259" key="14">
    <source>
        <dbReference type="PROSITE" id="PS50109"/>
    </source>
</evidence>
<comment type="subcellular location">
    <subcellularLocation>
        <location evidence="2">Membrane</location>
    </subcellularLocation>
</comment>
<dbReference type="InterPro" id="IPR001867">
    <property type="entry name" value="OmpR/PhoB-type_DNA-bd"/>
</dbReference>
<dbReference type="InterPro" id="IPR001789">
    <property type="entry name" value="Sig_transdc_resp-reg_receiver"/>
</dbReference>
<dbReference type="SUPFAM" id="SSF55874">
    <property type="entry name" value="ATPase domain of HSP90 chaperone/DNA topoisomerase II/histidine kinase"/>
    <property type="match status" value="1"/>
</dbReference>
<dbReference type="InterPro" id="IPR004358">
    <property type="entry name" value="Sig_transdc_His_kin-like_C"/>
</dbReference>
<feature type="domain" description="Histidine kinase" evidence="14">
    <location>
        <begin position="543"/>
        <end position="743"/>
    </location>
</feature>
<dbReference type="InterPro" id="IPR050428">
    <property type="entry name" value="TCS_sensor_his_kinase"/>
</dbReference>
<dbReference type="InterPro" id="IPR016032">
    <property type="entry name" value="Sig_transdc_resp-reg_C-effctor"/>
</dbReference>
<organism evidence="17 18">
    <name type="scientific">Effrenium voratum</name>
    <dbReference type="NCBI Taxonomy" id="2562239"/>
    <lineage>
        <taxon>Eukaryota</taxon>
        <taxon>Sar</taxon>
        <taxon>Alveolata</taxon>
        <taxon>Dinophyceae</taxon>
        <taxon>Suessiales</taxon>
        <taxon>Symbiodiniaceae</taxon>
        <taxon>Effrenium</taxon>
    </lineage>
</organism>
<feature type="transmembrane region" description="Helical" evidence="13">
    <location>
        <begin position="307"/>
        <end position="331"/>
    </location>
</feature>
<feature type="transmembrane region" description="Helical" evidence="13">
    <location>
        <begin position="467"/>
        <end position="487"/>
    </location>
</feature>
<evidence type="ECO:0000256" key="7">
    <source>
        <dbReference type="ARBA" id="ARBA00022777"/>
    </source>
</evidence>
<dbReference type="CDD" id="cd00383">
    <property type="entry name" value="trans_reg_C"/>
    <property type="match status" value="1"/>
</dbReference>
<dbReference type="SUPFAM" id="SSF46894">
    <property type="entry name" value="C-terminal effector domain of the bipartite response regulators"/>
    <property type="match status" value="1"/>
</dbReference>
<comment type="catalytic activity">
    <reaction evidence="1">
        <text>ATP + protein L-histidine = ADP + protein N-phospho-L-histidine.</text>
        <dbReference type="EC" id="2.7.13.3"/>
    </reaction>
</comment>
<dbReference type="GO" id="GO:0004673">
    <property type="term" value="F:protein histidine kinase activity"/>
    <property type="evidence" value="ECO:0007669"/>
    <property type="project" value="UniProtKB-EC"/>
</dbReference>
<keyword evidence="5" id="KW-0808">Transferase</keyword>
<feature type="domain" description="Response regulatory" evidence="15">
    <location>
        <begin position="87"/>
        <end position="201"/>
    </location>
</feature>
<evidence type="ECO:0000256" key="4">
    <source>
        <dbReference type="ARBA" id="ARBA00022553"/>
    </source>
</evidence>
<dbReference type="PROSITE" id="PS50109">
    <property type="entry name" value="HIS_KIN"/>
    <property type="match status" value="1"/>
</dbReference>
<dbReference type="PROSITE" id="PS50110">
    <property type="entry name" value="RESPONSE_REGULATORY"/>
    <property type="match status" value="1"/>
</dbReference>
<dbReference type="Gene3D" id="3.30.565.10">
    <property type="entry name" value="Histidine kinase-like ATPase, C-terminal domain"/>
    <property type="match status" value="1"/>
</dbReference>
<feature type="domain" description="OmpR/PhoB-type" evidence="16">
    <location>
        <begin position="209"/>
        <end position="303"/>
    </location>
</feature>
<keyword evidence="4 11" id="KW-0597">Phosphoprotein</keyword>
<sequence>MAVLPGTVDADDQDRALQAVELGEILPLAKILAIVDERFGGRVIEIELDRDDGVYVYEIELVSAQGRLYEVYVNAANGRIIELEAEDEFYDDDDQRIAADLDAALGAAGFVVETCADGEDAWFLGDTEDYALIVLDLGLPAMDGLSVLKRWRANGRNMPVLVLTARGAWMERVEGIEAGADDYLPKPFRMEELVARARALVRRSAGQGAAVHRIGALTLDTNRMSVALRGVPVRVTALEYRLLAYLALSNGRVVPPGELLEHLYGDDDAREANALEAVVARLRRKLGAGVIGTRVGGLTRLSLRWRLVVAGAAAIIVALGLAAAGLAALFAGHVERRAIAELEVHLDQVLAGLTRDQSGRLLVAPPADPRFRRPYGGLYWQIDLAGDTLRSRSLWDHRLALPPDEVADGAVHVHRIGGPGDAPLLALERMVSLPAPLGGGRVRAAVALDAVELDAARNAFLADLAPYLGLLAAALIAAGWVQVGIGLRPMRRIGSRVAAIRTGRAHRIGEDWPAEVRPLATELDGLLAAREADIVRARARAGDLAHGLKTPLQALMGEAGRLSQAGDAAHAESIEAIARAMQRHVDRELARTRVAAGAAASRCDPAEVCGRVIEVARRTAAGERLAWHLDDVGRIPMVAIDAADLAEALGALVENAARHASSRVELAVRHADGEVNVAVRDDGPGIEPDLLEKVTARGMRLDEAGTGLGLAIAADIAEAAGGRLALANRQKGLEASLVLPAAGS</sequence>
<dbReference type="InterPro" id="IPR025711">
    <property type="entry name" value="PepSY"/>
</dbReference>
<dbReference type="Gene3D" id="1.10.10.10">
    <property type="entry name" value="Winged helix-like DNA-binding domain superfamily/Winged helix DNA-binding domain"/>
    <property type="match status" value="1"/>
</dbReference>
<evidence type="ECO:0000259" key="16">
    <source>
        <dbReference type="PROSITE" id="PS51755"/>
    </source>
</evidence>
<dbReference type="Gene3D" id="1.10.287.130">
    <property type="match status" value="1"/>
</dbReference>
<dbReference type="Pfam" id="PF00072">
    <property type="entry name" value="Response_reg"/>
    <property type="match status" value="1"/>
</dbReference>
<evidence type="ECO:0000259" key="15">
    <source>
        <dbReference type="PROSITE" id="PS50110"/>
    </source>
</evidence>
<comment type="caution">
    <text evidence="17">The sequence shown here is derived from an EMBL/GenBank/DDBJ whole genome shotgun (WGS) entry which is preliminary data.</text>
</comment>
<dbReference type="Proteomes" id="UP001178507">
    <property type="component" value="Unassembled WGS sequence"/>
</dbReference>
<evidence type="ECO:0000256" key="12">
    <source>
        <dbReference type="PROSITE-ProRule" id="PRU01091"/>
    </source>
</evidence>
<dbReference type="InterPro" id="IPR011006">
    <property type="entry name" value="CheY-like_superfamily"/>
</dbReference>
<dbReference type="Gene3D" id="3.40.50.2300">
    <property type="match status" value="1"/>
</dbReference>
<dbReference type="SMART" id="SM00862">
    <property type="entry name" value="Trans_reg_C"/>
    <property type="match status" value="1"/>
</dbReference>
<keyword evidence="8 13" id="KW-1133">Transmembrane helix</keyword>
<dbReference type="PANTHER" id="PTHR45436">
    <property type="entry name" value="SENSOR HISTIDINE KINASE YKOH"/>
    <property type="match status" value="1"/>
</dbReference>
<dbReference type="EC" id="2.7.13.3" evidence="3"/>
<dbReference type="GO" id="GO:0005886">
    <property type="term" value="C:plasma membrane"/>
    <property type="evidence" value="ECO:0007669"/>
    <property type="project" value="TreeGrafter"/>
</dbReference>
<evidence type="ECO:0000256" key="10">
    <source>
        <dbReference type="ARBA" id="ARBA00023136"/>
    </source>
</evidence>
<dbReference type="SMART" id="SM00448">
    <property type="entry name" value="REC"/>
    <property type="match status" value="1"/>
</dbReference>
<evidence type="ECO:0000256" key="1">
    <source>
        <dbReference type="ARBA" id="ARBA00000085"/>
    </source>
</evidence>
<feature type="DNA-binding region" description="OmpR/PhoB-type" evidence="12">
    <location>
        <begin position="209"/>
        <end position="303"/>
    </location>
</feature>
<dbReference type="Pfam" id="PF03413">
    <property type="entry name" value="PepSY"/>
    <property type="match status" value="1"/>
</dbReference>
<evidence type="ECO:0000256" key="6">
    <source>
        <dbReference type="ARBA" id="ARBA00022692"/>
    </source>
</evidence>
<evidence type="ECO:0000256" key="5">
    <source>
        <dbReference type="ARBA" id="ARBA00022679"/>
    </source>
</evidence>
<keyword evidence="7" id="KW-0418">Kinase</keyword>
<dbReference type="InterPro" id="IPR005467">
    <property type="entry name" value="His_kinase_dom"/>
</dbReference>
<dbReference type="Gene3D" id="6.10.250.690">
    <property type="match status" value="1"/>
</dbReference>
<protein>
    <recommendedName>
        <fullName evidence="3">histidine kinase</fullName>
        <ecNumber evidence="3">2.7.13.3</ecNumber>
    </recommendedName>
</protein>
<dbReference type="PANTHER" id="PTHR45436:SF5">
    <property type="entry name" value="SENSOR HISTIDINE KINASE TRCS"/>
    <property type="match status" value="1"/>
</dbReference>
<dbReference type="GO" id="GO:0000160">
    <property type="term" value="P:phosphorelay signal transduction system"/>
    <property type="evidence" value="ECO:0007669"/>
    <property type="project" value="InterPro"/>
</dbReference>
<name>A0AA36IPP5_9DINO</name>
<evidence type="ECO:0000256" key="9">
    <source>
        <dbReference type="ARBA" id="ARBA00023125"/>
    </source>
</evidence>
<proteinExistence type="predicted"/>
<keyword evidence="10 13" id="KW-0472">Membrane</keyword>
<evidence type="ECO:0000256" key="3">
    <source>
        <dbReference type="ARBA" id="ARBA00012438"/>
    </source>
</evidence>
<dbReference type="Pfam" id="PF00486">
    <property type="entry name" value="Trans_reg_C"/>
    <property type="match status" value="1"/>
</dbReference>
<dbReference type="InterPro" id="IPR036388">
    <property type="entry name" value="WH-like_DNA-bd_sf"/>
</dbReference>
<dbReference type="PRINTS" id="PR00344">
    <property type="entry name" value="BCTRLSENSOR"/>
</dbReference>
<accession>A0AA36IPP5</accession>
<keyword evidence="18" id="KW-1185">Reference proteome</keyword>
<dbReference type="InterPro" id="IPR036890">
    <property type="entry name" value="HATPase_C_sf"/>
</dbReference>